<dbReference type="SUPFAM" id="SSF54373">
    <property type="entry name" value="FAD-linked reductases, C-terminal domain"/>
    <property type="match status" value="1"/>
</dbReference>
<feature type="region of interest" description="Disordered" evidence="5">
    <location>
        <begin position="604"/>
        <end position="623"/>
    </location>
</feature>
<dbReference type="InterPro" id="IPR012132">
    <property type="entry name" value="GMC_OxRdtase"/>
</dbReference>
<reference evidence="7" key="1">
    <citation type="submission" date="2021-01" db="EMBL/GenBank/DDBJ databases">
        <authorList>
            <person name="Corre E."/>
            <person name="Pelletier E."/>
            <person name="Niang G."/>
            <person name="Scheremetjew M."/>
            <person name="Finn R."/>
            <person name="Kale V."/>
            <person name="Holt S."/>
            <person name="Cochrane G."/>
            <person name="Meng A."/>
            <person name="Brown T."/>
            <person name="Cohen L."/>
        </authorList>
    </citation>
    <scope>NUCLEOTIDE SEQUENCE</scope>
    <source>
        <strain evidence="7">CCMP1320</strain>
    </source>
</reference>
<dbReference type="Pfam" id="PF00732">
    <property type="entry name" value="GMC_oxred_N"/>
    <property type="match status" value="1"/>
</dbReference>
<evidence type="ECO:0000256" key="4">
    <source>
        <dbReference type="ARBA" id="ARBA00022827"/>
    </source>
</evidence>
<dbReference type="GO" id="GO:0050660">
    <property type="term" value="F:flavin adenine dinucleotide binding"/>
    <property type="evidence" value="ECO:0007669"/>
    <property type="project" value="InterPro"/>
</dbReference>
<dbReference type="AlphaFoldDB" id="A0A7S3VLP4"/>
<evidence type="ECO:0000256" key="3">
    <source>
        <dbReference type="ARBA" id="ARBA00022630"/>
    </source>
</evidence>
<dbReference type="InterPro" id="IPR000172">
    <property type="entry name" value="GMC_OxRdtase_N"/>
</dbReference>
<dbReference type="Gene3D" id="3.50.50.60">
    <property type="entry name" value="FAD/NAD(P)-binding domain"/>
    <property type="match status" value="1"/>
</dbReference>
<dbReference type="PROSITE" id="PS00624">
    <property type="entry name" value="GMC_OXRED_2"/>
    <property type="match status" value="1"/>
</dbReference>
<evidence type="ECO:0000256" key="5">
    <source>
        <dbReference type="SAM" id="MobiDB-lite"/>
    </source>
</evidence>
<dbReference type="Gene3D" id="3.30.560.10">
    <property type="entry name" value="Glucose Oxidase, domain 3"/>
    <property type="match status" value="1"/>
</dbReference>
<dbReference type="PIRSF" id="PIRSF000137">
    <property type="entry name" value="Alcohol_oxidase"/>
    <property type="match status" value="1"/>
</dbReference>
<keyword evidence="4" id="KW-0274">FAD</keyword>
<comment type="cofactor">
    <cofactor evidence="1">
        <name>FAD</name>
        <dbReference type="ChEBI" id="CHEBI:57692"/>
    </cofactor>
</comment>
<dbReference type="InterPro" id="IPR007867">
    <property type="entry name" value="GMC_OxRtase_C"/>
</dbReference>
<protein>
    <recommendedName>
        <fullName evidence="6">Glucose-methanol-choline oxidoreductase N-terminal domain-containing protein</fullName>
    </recommendedName>
</protein>
<accession>A0A7S3VLP4</accession>
<sequence>MMMLHGKTPLKLEQHRLNLGSSPRTITKVVGRRPLAVLRAADEKYDAIIVGGGTAGCVLADRLSADQSKKVLVLEAGGKGDTWETAVPAAITRLFAHPVLDWGLKSVNQKELTEREVYVARGKALGGSSCTNATLYHRGSAADYDSWGLEGWKSDELVKWFVQAENFEDGPGAPYHGVGGTMNVERPRYDTPMHENFFKACANAGLPANPDFNNWDRPQAGYGEFQVTQKRGERADMNRMYLKPAMVRPNLKVVTGARTTKVMFDRAAGMLPKAVGVQFSQGGNAASDILSAQLAEGGEVLLCSGAVHSPALLQLSGIGPAAQLQQLGIEVVSDLPGVGQNLQDHPAALLGCLTSEEYDDLALTSQIYDKKFNIRLGSVMQYLLSKSGPLATTGCDHGAFLSTTGSGEPDLQMRFIPAFSLDPDGVQAYIKFGELKRLGESWPCGVTMQLLAVRPKSRGSVGLRSRDPFSAPAIDLNYYSDPEGADIRTVREGIRMARNIFQQQPLASYIVEERWPGPQVQDDADLDAFIRSSTCSGNALVGTCRMGKPDDPGAVVSSTDLSVRGVSGLRVVDASVIPRIPGGQTGAATVMIAERAAAMMTNKQPIVQGDQGSSGGKRLVASA</sequence>
<dbReference type="Pfam" id="PF05199">
    <property type="entry name" value="GMC_oxred_C"/>
    <property type="match status" value="1"/>
</dbReference>
<dbReference type="PANTHER" id="PTHR11552">
    <property type="entry name" value="GLUCOSE-METHANOL-CHOLINE GMC OXIDOREDUCTASE"/>
    <property type="match status" value="1"/>
</dbReference>
<dbReference type="PANTHER" id="PTHR11552:SF147">
    <property type="entry name" value="CHOLINE DEHYDROGENASE, MITOCHONDRIAL"/>
    <property type="match status" value="1"/>
</dbReference>
<feature type="domain" description="Glucose-methanol-choline oxidoreductase N-terminal" evidence="6">
    <location>
        <begin position="305"/>
        <end position="319"/>
    </location>
</feature>
<evidence type="ECO:0000256" key="1">
    <source>
        <dbReference type="ARBA" id="ARBA00001974"/>
    </source>
</evidence>
<evidence type="ECO:0000256" key="2">
    <source>
        <dbReference type="ARBA" id="ARBA00010790"/>
    </source>
</evidence>
<evidence type="ECO:0000259" key="6">
    <source>
        <dbReference type="PROSITE" id="PS00624"/>
    </source>
</evidence>
<gene>
    <name evidence="7" type="ORF">DTER00134_LOCUS8605</name>
</gene>
<dbReference type="EMBL" id="HBIP01014785">
    <property type="protein sequence ID" value="CAE0493532.1"/>
    <property type="molecule type" value="Transcribed_RNA"/>
</dbReference>
<dbReference type="InterPro" id="IPR036188">
    <property type="entry name" value="FAD/NAD-bd_sf"/>
</dbReference>
<dbReference type="SUPFAM" id="SSF51905">
    <property type="entry name" value="FAD/NAD(P)-binding domain"/>
    <property type="match status" value="1"/>
</dbReference>
<keyword evidence="3" id="KW-0285">Flavoprotein</keyword>
<organism evidence="7">
    <name type="scientific">Dunaliella tertiolecta</name>
    <name type="common">Green alga</name>
    <dbReference type="NCBI Taxonomy" id="3047"/>
    <lineage>
        <taxon>Eukaryota</taxon>
        <taxon>Viridiplantae</taxon>
        <taxon>Chlorophyta</taxon>
        <taxon>core chlorophytes</taxon>
        <taxon>Chlorophyceae</taxon>
        <taxon>CS clade</taxon>
        <taxon>Chlamydomonadales</taxon>
        <taxon>Dunaliellaceae</taxon>
        <taxon>Dunaliella</taxon>
    </lineage>
</organism>
<comment type="similarity">
    <text evidence="2">Belongs to the GMC oxidoreductase family.</text>
</comment>
<dbReference type="GO" id="GO:0019285">
    <property type="term" value="P:glycine betaine biosynthetic process from choline"/>
    <property type="evidence" value="ECO:0007669"/>
    <property type="project" value="TreeGrafter"/>
</dbReference>
<dbReference type="GO" id="GO:0008812">
    <property type="term" value="F:choline dehydrogenase activity"/>
    <property type="evidence" value="ECO:0007669"/>
    <property type="project" value="TreeGrafter"/>
</dbReference>
<evidence type="ECO:0000313" key="7">
    <source>
        <dbReference type="EMBL" id="CAE0493532.1"/>
    </source>
</evidence>
<proteinExistence type="inferred from homology"/>
<name>A0A7S3VLP4_DUNTE</name>
<dbReference type="GO" id="GO:0016020">
    <property type="term" value="C:membrane"/>
    <property type="evidence" value="ECO:0007669"/>
    <property type="project" value="TreeGrafter"/>
</dbReference>